<sequence>MYNLRELRAALSSPMKNDDARLTPEMLFFLAGGKLNKMGRSKVSEGLRKKVLLINLMARIGEAIRAQWMLDDDDGDEEEVELLA</sequence>
<evidence type="ECO:0000313" key="1">
    <source>
        <dbReference type="EMBL" id="KAK0402361.1"/>
    </source>
</evidence>
<dbReference type="EMBL" id="JAUCMV010000004">
    <property type="protein sequence ID" value="KAK0402361.1"/>
    <property type="molecule type" value="Genomic_DNA"/>
</dbReference>
<gene>
    <name evidence="1" type="ORF">QR680_016294</name>
</gene>
<proteinExistence type="predicted"/>
<keyword evidence="2" id="KW-1185">Reference proteome</keyword>
<dbReference type="AlphaFoldDB" id="A0AA39LLQ9"/>
<name>A0AA39LLQ9_9BILA</name>
<evidence type="ECO:0000313" key="2">
    <source>
        <dbReference type="Proteomes" id="UP001175271"/>
    </source>
</evidence>
<comment type="caution">
    <text evidence="1">The sequence shown here is derived from an EMBL/GenBank/DDBJ whole genome shotgun (WGS) entry which is preliminary data.</text>
</comment>
<accession>A0AA39LLQ9</accession>
<reference evidence="1" key="1">
    <citation type="submission" date="2023-06" db="EMBL/GenBank/DDBJ databases">
        <title>Genomic analysis of the entomopathogenic nematode Steinernema hermaphroditum.</title>
        <authorList>
            <person name="Schwarz E.M."/>
            <person name="Heppert J.K."/>
            <person name="Baniya A."/>
            <person name="Schwartz H.T."/>
            <person name="Tan C.-H."/>
            <person name="Antoshechkin I."/>
            <person name="Sternberg P.W."/>
            <person name="Goodrich-Blair H."/>
            <person name="Dillman A.R."/>
        </authorList>
    </citation>
    <scope>NUCLEOTIDE SEQUENCE</scope>
    <source>
        <strain evidence="1">PS9179</strain>
        <tissue evidence="1">Whole animal</tissue>
    </source>
</reference>
<protein>
    <submittedName>
        <fullName evidence="1">Uncharacterized protein</fullName>
    </submittedName>
</protein>
<dbReference type="Proteomes" id="UP001175271">
    <property type="component" value="Unassembled WGS sequence"/>
</dbReference>
<organism evidence="1 2">
    <name type="scientific">Steinernema hermaphroditum</name>
    <dbReference type="NCBI Taxonomy" id="289476"/>
    <lineage>
        <taxon>Eukaryota</taxon>
        <taxon>Metazoa</taxon>
        <taxon>Ecdysozoa</taxon>
        <taxon>Nematoda</taxon>
        <taxon>Chromadorea</taxon>
        <taxon>Rhabditida</taxon>
        <taxon>Tylenchina</taxon>
        <taxon>Panagrolaimomorpha</taxon>
        <taxon>Strongyloidoidea</taxon>
        <taxon>Steinernematidae</taxon>
        <taxon>Steinernema</taxon>
    </lineage>
</organism>